<dbReference type="Pfam" id="PF11611">
    <property type="entry name" value="DUF4352"/>
    <property type="match status" value="1"/>
</dbReference>
<feature type="domain" description="DUF4352" evidence="4">
    <location>
        <begin position="118"/>
        <end position="242"/>
    </location>
</feature>
<keyword evidence="6" id="KW-1185">Reference proteome</keyword>
<dbReference type="STRING" id="630515.SAMN04489812_3843"/>
<evidence type="ECO:0000256" key="3">
    <source>
        <dbReference type="SAM" id="Phobius"/>
    </source>
</evidence>
<keyword evidence="3" id="KW-0812">Transmembrane</keyword>
<dbReference type="OrthoDB" id="3430849at2"/>
<keyword evidence="1" id="KW-0732">Signal</keyword>
<keyword evidence="3" id="KW-1133">Transmembrane helix</keyword>
<name>A0A1H1WY46_9ACTN</name>
<dbReference type="EMBL" id="LT629772">
    <property type="protein sequence ID" value="SDT01680.1"/>
    <property type="molecule type" value="Genomic_DNA"/>
</dbReference>
<dbReference type="AlphaFoldDB" id="A0A1H1WY46"/>
<dbReference type="Proteomes" id="UP000199103">
    <property type="component" value="Chromosome I"/>
</dbReference>
<feature type="region of interest" description="Disordered" evidence="2">
    <location>
        <begin position="1"/>
        <end position="41"/>
    </location>
</feature>
<feature type="transmembrane region" description="Helical" evidence="3">
    <location>
        <begin position="51"/>
        <end position="69"/>
    </location>
</feature>
<reference evidence="5 6" key="1">
    <citation type="submission" date="2016-10" db="EMBL/GenBank/DDBJ databases">
        <authorList>
            <person name="de Groot N.N."/>
        </authorList>
    </citation>
    <scope>NUCLEOTIDE SEQUENCE [LARGE SCALE GENOMIC DNA]</scope>
    <source>
        <strain evidence="5 6">DSM 21800</strain>
    </source>
</reference>
<evidence type="ECO:0000313" key="5">
    <source>
        <dbReference type="EMBL" id="SDT01680.1"/>
    </source>
</evidence>
<accession>A0A1H1WY46</accession>
<feature type="region of interest" description="Disordered" evidence="2">
    <location>
        <begin position="87"/>
        <end position="120"/>
    </location>
</feature>
<dbReference type="RefSeq" id="WP_157683562.1">
    <property type="nucleotide sequence ID" value="NZ_LT629772.1"/>
</dbReference>
<feature type="compositionally biased region" description="Low complexity" evidence="2">
    <location>
        <begin position="13"/>
        <end position="22"/>
    </location>
</feature>
<organism evidence="5 6">
    <name type="scientific">Microlunatus soli</name>
    <dbReference type="NCBI Taxonomy" id="630515"/>
    <lineage>
        <taxon>Bacteria</taxon>
        <taxon>Bacillati</taxon>
        <taxon>Actinomycetota</taxon>
        <taxon>Actinomycetes</taxon>
        <taxon>Propionibacteriales</taxon>
        <taxon>Propionibacteriaceae</taxon>
        <taxon>Microlunatus</taxon>
    </lineage>
</organism>
<keyword evidence="3" id="KW-0472">Membrane</keyword>
<protein>
    <recommendedName>
        <fullName evidence="4">DUF4352 domain-containing protein</fullName>
    </recommendedName>
</protein>
<sequence length="247" mass="26138">MVHQQPRQHDQQHQPGPQGYQQPGPPPPGYPQPGYQPAAPPKRNWFARHKIISTLLAIVGVIMIIGAIGNGSSDSAAPIDNAVVAGDGSVGTDTGEPAPQEADPDKSDQKDKSASTAGVGDTVRAGDLRLTVAEPSCGKKKVGSDYTEARAQGQFCIVTVDITNAGDSPVMITDSDFSLYDGQDREFATDSEAMIWNAESSDIWLEEINPGNKVSGDLIFDIPEDADAARLELASSDLFGEPAVIKL</sequence>
<evidence type="ECO:0000259" key="4">
    <source>
        <dbReference type="Pfam" id="PF11611"/>
    </source>
</evidence>
<evidence type="ECO:0000256" key="2">
    <source>
        <dbReference type="SAM" id="MobiDB-lite"/>
    </source>
</evidence>
<evidence type="ECO:0000256" key="1">
    <source>
        <dbReference type="ARBA" id="ARBA00022729"/>
    </source>
</evidence>
<dbReference type="InterPro" id="IPR029050">
    <property type="entry name" value="Immunoprotect_excell_Ig-like"/>
</dbReference>
<proteinExistence type="predicted"/>
<gene>
    <name evidence="5" type="ORF">SAMN04489812_3843</name>
</gene>
<evidence type="ECO:0000313" key="6">
    <source>
        <dbReference type="Proteomes" id="UP000199103"/>
    </source>
</evidence>
<feature type="compositionally biased region" description="Basic and acidic residues" evidence="2">
    <location>
        <begin position="103"/>
        <end position="113"/>
    </location>
</feature>
<dbReference type="InterPro" id="IPR029051">
    <property type="entry name" value="DUF4352"/>
</dbReference>
<dbReference type="Gene3D" id="2.60.40.1240">
    <property type="match status" value="1"/>
</dbReference>